<evidence type="ECO:0000313" key="1">
    <source>
        <dbReference type="EMBL" id="CAA9513951.1"/>
    </source>
</evidence>
<proteinExistence type="predicted"/>
<gene>
    <name evidence="1" type="ORF">AVDCRST_MAG62-700</name>
</gene>
<dbReference type="Pfam" id="PF24585">
    <property type="entry name" value="YunG"/>
    <property type="match status" value="1"/>
</dbReference>
<name>A0A6J4T5U4_9SPHN</name>
<dbReference type="EMBL" id="CADCWB010000086">
    <property type="protein sequence ID" value="CAA9513951.1"/>
    <property type="molecule type" value="Genomic_DNA"/>
</dbReference>
<accession>A0A6J4T5U4</accession>
<sequence>MTALAVQKLHGAEILKTPAPGGMHFYNRMGGVRHYFTAAQFAEPLQYEDLASSSSEAEADTSPQQVEALLRAIRVGAATPG</sequence>
<reference evidence="1" key="1">
    <citation type="submission" date="2020-02" db="EMBL/GenBank/DDBJ databases">
        <authorList>
            <person name="Meier V. D."/>
        </authorList>
    </citation>
    <scope>NUCLEOTIDE SEQUENCE</scope>
    <source>
        <strain evidence="1">AVDCRST_MAG62</strain>
    </source>
</reference>
<organism evidence="1">
    <name type="scientific">uncultured Sphingomonas sp</name>
    <dbReference type="NCBI Taxonomy" id="158754"/>
    <lineage>
        <taxon>Bacteria</taxon>
        <taxon>Pseudomonadati</taxon>
        <taxon>Pseudomonadota</taxon>
        <taxon>Alphaproteobacteria</taxon>
        <taxon>Sphingomonadales</taxon>
        <taxon>Sphingomonadaceae</taxon>
        <taxon>Sphingomonas</taxon>
        <taxon>environmental samples</taxon>
    </lineage>
</organism>
<dbReference type="AlphaFoldDB" id="A0A6J4T5U4"/>
<dbReference type="InterPro" id="IPR056238">
    <property type="entry name" value="YunG-like"/>
</dbReference>
<protein>
    <submittedName>
        <fullName evidence="1">Uncharacterized protein</fullName>
    </submittedName>
</protein>